<dbReference type="SUPFAM" id="SSF53474">
    <property type="entry name" value="alpha/beta-Hydrolases"/>
    <property type="match status" value="1"/>
</dbReference>
<sequence>MKYLIFVLFALMNAIIMSAQQKENNSNGYIIKDSVLIPTRSGIDISAIIVRKENSTEPLPVLLFHTTYHQGVNDANFGKRSADRDYVGVVSYSRGIRTSIDNYQPYENEVTDVYDIIDWISKQSWCNGSVGMFGGSYTGFSQWATAKNIHPALKTIVPQVAVMPGYDTPMENNVEMNLGFYWSHDNIYKKEPISRSLPFEWFENGIAFKDLDSLAGYKNPIFQKWLSHPDYDNYWQSMVPTAEEYAKINIPILSTTGYYDGSQIGAFQYFKLHSKYNKNANHYFVIGPYDHWGAQRKPAKNLMGYEIDSVADVSMMELAYDWLDYILKNKSKPELLKDKFNYQVMGANEWKHAPGLESINNDTLLFYLDNTSLTIKKPRKKEFQTQTVDFNDRENQNNYFTPEIIFDTLDASNGLVFKSKVFKDDFLMNGSFTGELFTTINKKDMDVSMALYELMPDGKYFFLTRYIGRASYAKDNTIRQLLKPNEKENIPIKNTRFVSKKISKGSQLVILLNINKHPFEIINYGSGKPVAEENIEDSIEPLHIKWHNESYIQIPIWKN</sequence>
<dbReference type="RefSeq" id="WP_084019049.1">
    <property type="nucleotide sequence ID" value="NZ_FWXS01000013.1"/>
</dbReference>
<dbReference type="SUPFAM" id="SSF49785">
    <property type="entry name" value="Galactose-binding domain-like"/>
    <property type="match status" value="1"/>
</dbReference>
<dbReference type="Gene3D" id="1.10.3020.10">
    <property type="entry name" value="alpha-amino acid ester hydrolase ( Helical cap domain)"/>
    <property type="match status" value="1"/>
</dbReference>
<accession>A0A1W2D150</accession>
<evidence type="ECO:0000256" key="1">
    <source>
        <dbReference type="ARBA" id="ARBA00022801"/>
    </source>
</evidence>
<evidence type="ECO:0000259" key="4">
    <source>
        <dbReference type="Pfam" id="PF08530"/>
    </source>
</evidence>
<dbReference type="GO" id="GO:0008239">
    <property type="term" value="F:dipeptidyl-peptidase activity"/>
    <property type="evidence" value="ECO:0007669"/>
    <property type="project" value="InterPro"/>
</dbReference>
<organism evidence="5 6">
    <name type="scientific">Moheibacter sediminis</name>
    <dbReference type="NCBI Taxonomy" id="1434700"/>
    <lineage>
        <taxon>Bacteria</taxon>
        <taxon>Pseudomonadati</taxon>
        <taxon>Bacteroidota</taxon>
        <taxon>Flavobacteriia</taxon>
        <taxon>Flavobacteriales</taxon>
        <taxon>Weeksellaceae</taxon>
        <taxon>Moheibacter</taxon>
    </lineage>
</organism>
<dbReference type="STRING" id="1434700.SAMN06296427_1135"/>
<dbReference type="InterPro" id="IPR013736">
    <property type="entry name" value="Xaa-Pro_dipept_C"/>
</dbReference>
<dbReference type="Gene3D" id="2.60.120.260">
    <property type="entry name" value="Galactose-binding domain-like"/>
    <property type="match status" value="1"/>
</dbReference>
<evidence type="ECO:0000313" key="5">
    <source>
        <dbReference type="EMBL" id="SMC90866.1"/>
    </source>
</evidence>
<feature type="domain" description="Xaa-Pro dipeptidyl-peptidase C-terminal" evidence="4">
    <location>
        <begin position="341"/>
        <end position="510"/>
    </location>
</feature>
<evidence type="ECO:0008006" key="7">
    <source>
        <dbReference type="Google" id="ProtNLM"/>
    </source>
</evidence>
<dbReference type="OrthoDB" id="319764at2"/>
<dbReference type="InterPro" id="IPR005674">
    <property type="entry name" value="CocE/Ser_esterase"/>
</dbReference>
<feature type="signal peptide" evidence="2">
    <location>
        <begin position="1"/>
        <end position="19"/>
    </location>
</feature>
<dbReference type="AlphaFoldDB" id="A0A1W2D150"/>
<dbReference type="InterPro" id="IPR008979">
    <property type="entry name" value="Galactose-bd-like_sf"/>
</dbReference>
<keyword evidence="6" id="KW-1185">Reference proteome</keyword>
<dbReference type="NCBIfam" id="TIGR00976">
    <property type="entry name" value="CocE_NonD"/>
    <property type="match status" value="1"/>
</dbReference>
<keyword evidence="1" id="KW-0378">Hydrolase</keyword>
<evidence type="ECO:0000259" key="3">
    <source>
        <dbReference type="Pfam" id="PF02129"/>
    </source>
</evidence>
<feature type="domain" description="Xaa-Pro dipeptidyl-peptidase-like" evidence="3">
    <location>
        <begin position="42"/>
        <end position="292"/>
    </location>
</feature>
<name>A0A1W2D150_9FLAO</name>
<proteinExistence type="predicted"/>
<dbReference type="Gene3D" id="3.40.50.1820">
    <property type="entry name" value="alpha/beta hydrolase"/>
    <property type="match status" value="1"/>
</dbReference>
<dbReference type="Proteomes" id="UP000192393">
    <property type="component" value="Unassembled WGS sequence"/>
</dbReference>
<dbReference type="InterPro" id="IPR000383">
    <property type="entry name" value="Xaa-Pro-like_dom"/>
</dbReference>
<dbReference type="InterPro" id="IPR029058">
    <property type="entry name" value="AB_hydrolase_fold"/>
</dbReference>
<dbReference type="Pfam" id="PF08530">
    <property type="entry name" value="PepX_C"/>
    <property type="match status" value="1"/>
</dbReference>
<evidence type="ECO:0000313" key="6">
    <source>
        <dbReference type="Proteomes" id="UP000192393"/>
    </source>
</evidence>
<dbReference type="EMBL" id="FWXS01000013">
    <property type="protein sequence ID" value="SMC90866.1"/>
    <property type="molecule type" value="Genomic_DNA"/>
</dbReference>
<protein>
    <recommendedName>
        <fullName evidence="7">Xaa-Pro dipeptidyl-peptidase C-terminal domain-containing protein</fullName>
    </recommendedName>
</protein>
<gene>
    <name evidence="5" type="ORF">SAMN06296427_1135</name>
</gene>
<dbReference type="Pfam" id="PF02129">
    <property type="entry name" value="Peptidase_S15"/>
    <property type="match status" value="1"/>
</dbReference>
<keyword evidence="2" id="KW-0732">Signal</keyword>
<feature type="chain" id="PRO_5012122351" description="Xaa-Pro dipeptidyl-peptidase C-terminal domain-containing protein" evidence="2">
    <location>
        <begin position="20"/>
        <end position="559"/>
    </location>
</feature>
<evidence type="ECO:0000256" key="2">
    <source>
        <dbReference type="SAM" id="SignalP"/>
    </source>
</evidence>
<reference evidence="5 6" key="1">
    <citation type="submission" date="2017-04" db="EMBL/GenBank/DDBJ databases">
        <authorList>
            <person name="Afonso C.L."/>
            <person name="Miller P.J."/>
            <person name="Scott M.A."/>
            <person name="Spackman E."/>
            <person name="Goraichik I."/>
            <person name="Dimitrov K.M."/>
            <person name="Suarez D.L."/>
            <person name="Swayne D.E."/>
        </authorList>
    </citation>
    <scope>NUCLEOTIDE SEQUENCE [LARGE SCALE GENOMIC DNA]</scope>
    <source>
        <strain evidence="5 6">CGMCC 1.12708</strain>
    </source>
</reference>